<proteinExistence type="predicted"/>
<dbReference type="Proteomes" id="UP000005204">
    <property type="component" value="Unassembled WGS sequence"/>
</dbReference>
<reference evidence="1" key="2">
    <citation type="submission" date="2022-06" db="UniProtKB">
        <authorList>
            <consortium name="EnsemblMetazoa"/>
        </authorList>
    </citation>
    <scope>IDENTIFICATION</scope>
    <source>
        <strain evidence="1">p50T (Dazao)</strain>
    </source>
</reference>
<protein>
    <submittedName>
        <fullName evidence="1">Uncharacterized protein</fullName>
    </submittedName>
</protein>
<dbReference type="AlphaFoldDB" id="A0A8R2QX41"/>
<sequence length="129" mass="15017">MQIIGVQATTGMGIKEAGFPQVFQEEISETSQIETERPNTEAILKEPEIGILRAQAANQQWLHLHQLKLPLQSLKRKRSGTLSHRKKRKNNLTKIFLDIDRKAREYASERDRVYEELKRDHPGHRAAWH</sequence>
<dbReference type="EnsemblMetazoa" id="XM_038015286.1">
    <property type="protein sequence ID" value="XP_037871214.1"/>
    <property type="gene ID" value="LOC119629467"/>
</dbReference>
<reference evidence="2" key="1">
    <citation type="journal article" date="2008" name="Insect Biochem. Mol. Biol.">
        <title>The genome of a lepidopteran model insect, the silkworm Bombyx mori.</title>
        <authorList>
            <consortium name="International Silkworm Genome Consortium"/>
        </authorList>
    </citation>
    <scope>NUCLEOTIDE SEQUENCE [LARGE SCALE GENOMIC DNA]</scope>
    <source>
        <strain evidence="2">p50T</strain>
    </source>
</reference>
<organism evidence="1 2">
    <name type="scientific">Bombyx mori</name>
    <name type="common">Silk moth</name>
    <dbReference type="NCBI Taxonomy" id="7091"/>
    <lineage>
        <taxon>Eukaryota</taxon>
        <taxon>Metazoa</taxon>
        <taxon>Ecdysozoa</taxon>
        <taxon>Arthropoda</taxon>
        <taxon>Hexapoda</taxon>
        <taxon>Insecta</taxon>
        <taxon>Pterygota</taxon>
        <taxon>Neoptera</taxon>
        <taxon>Endopterygota</taxon>
        <taxon>Lepidoptera</taxon>
        <taxon>Glossata</taxon>
        <taxon>Ditrysia</taxon>
        <taxon>Bombycoidea</taxon>
        <taxon>Bombycidae</taxon>
        <taxon>Bombycinae</taxon>
        <taxon>Bombyx</taxon>
    </lineage>
</organism>
<name>A0A8R2QX41_BOMMO</name>
<evidence type="ECO:0000313" key="1">
    <source>
        <dbReference type="EnsemblMetazoa" id="XP_037871214.1"/>
    </source>
</evidence>
<evidence type="ECO:0000313" key="2">
    <source>
        <dbReference type="Proteomes" id="UP000005204"/>
    </source>
</evidence>
<keyword evidence="2" id="KW-1185">Reference proteome</keyword>
<accession>A0A8R2QX41</accession>